<feature type="compositionally biased region" description="Low complexity" evidence="5">
    <location>
        <begin position="650"/>
        <end position="662"/>
    </location>
</feature>
<evidence type="ECO:0000256" key="4">
    <source>
        <dbReference type="SAM" id="Coils"/>
    </source>
</evidence>
<evidence type="ECO:0000256" key="1">
    <source>
        <dbReference type="ARBA" id="ARBA00004555"/>
    </source>
</evidence>
<reference evidence="8" key="1">
    <citation type="journal article" date="2017" name="Genome Biol.">
        <title>Comparative genomics reveals high biological diversity and specific adaptations in the industrially and medically important fungal genus Aspergillus.</title>
        <authorList>
            <person name="de Vries R.P."/>
            <person name="Riley R."/>
            <person name="Wiebenga A."/>
            <person name="Aguilar-Osorio G."/>
            <person name="Amillis S."/>
            <person name="Uchima C.A."/>
            <person name="Anderluh G."/>
            <person name="Asadollahi M."/>
            <person name="Askin M."/>
            <person name="Barry K."/>
            <person name="Battaglia E."/>
            <person name="Bayram O."/>
            <person name="Benocci T."/>
            <person name="Braus-Stromeyer S.A."/>
            <person name="Caldana C."/>
            <person name="Canovas D."/>
            <person name="Cerqueira G.C."/>
            <person name="Chen F."/>
            <person name="Chen W."/>
            <person name="Choi C."/>
            <person name="Clum A."/>
            <person name="Dos Santos R.A."/>
            <person name="Damasio A.R."/>
            <person name="Diallinas G."/>
            <person name="Emri T."/>
            <person name="Fekete E."/>
            <person name="Flipphi M."/>
            <person name="Freyberg S."/>
            <person name="Gallo A."/>
            <person name="Gournas C."/>
            <person name="Habgood R."/>
            <person name="Hainaut M."/>
            <person name="Harispe M.L."/>
            <person name="Henrissat B."/>
            <person name="Hilden K.S."/>
            <person name="Hope R."/>
            <person name="Hossain A."/>
            <person name="Karabika E."/>
            <person name="Karaffa L."/>
            <person name="Karanyi Z."/>
            <person name="Krasevec N."/>
            <person name="Kuo A."/>
            <person name="Kusch H."/>
            <person name="LaButti K."/>
            <person name="Lagendijk E.L."/>
            <person name="Lapidus A."/>
            <person name="Levasseur A."/>
            <person name="Lindquist E."/>
            <person name="Lipzen A."/>
            <person name="Logrieco A.F."/>
            <person name="MacCabe A."/>
            <person name="Maekelae M.R."/>
            <person name="Malavazi I."/>
            <person name="Melin P."/>
            <person name="Meyer V."/>
            <person name="Mielnichuk N."/>
            <person name="Miskei M."/>
            <person name="Molnar A.P."/>
            <person name="Mule G."/>
            <person name="Ngan C.Y."/>
            <person name="Orejas M."/>
            <person name="Orosz E."/>
            <person name="Ouedraogo J.P."/>
            <person name="Overkamp K.M."/>
            <person name="Park H.-S."/>
            <person name="Perrone G."/>
            <person name="Piumi F."/>
            <person name="Punt P.J."/>
            <person name="Ram A.F."/>
            <person name="Ramon A."/>
            <person name="Rauscher S."/>
            <person name="Record E."/>
            <person name="Riano-Pachon D.M."/>
            <person name="Robert V."/>
            <person name="Roehrig J."/>
            <person name="Ruller R."/>
            <person name="Salamov A."/>
            <person name="Salih N.S."/>
            <person name="Samson R.A."/>
            <person name="Sandor E."/>
            <person name="Sanguinetti M."/>
            <person name="Schuetze T."/>
            <person name="Sepcic K."/>
            <person name="Shelest E."/>
            <person name="Sherlock G."/>
            <person name="Sophianopoulou V."/>
            <person name="Squina F.M."/>
            <person name="Sun H."/>
            <person name="Susca A."/>
            <person name="Todd R.B."/>
            <person name="Tsang A."/>
            <person name="Unkles S.E."/>
            <person name="van de Wiele N."/>
            <person name="van Rossen-Uffink D."/>
            <person name="Oliveira J.V."/>
            <person name="Vesth T.C."/>
            <person name="Visser J."/>
            <person name="Yu J.-H."/>
            <person name="Zhou M."/>
            <person name="Andersen M.R."/>
            <person name="Archer D.B."/>
            <person name="Baker S.E."/>
            <person name="Benoit I."/>
            <person name="Brakhage A.A."/>
            <person name="Braus G.H."/>
            <person name="Fischer R."/>
            <person name="Frisvad J.C."/>
            <person name="Goldman G.H."/>
            <person name="Houbraken J."/>
            <person name="Oakley B."/>
            <person name="Pocsi I."/>
            <person name="Scazzocchio C."/>
            <person name="Seiboth B."/>
            <person name="vanKuyk P.A."/>
            <person name="Wortman J."/>
            <person name="Dyer P.S."/>
            <person name="Grigoriev I.V."/>
        </authorList>
    </citation>
    <scope>NUCLEOTIDE SEQUENCE [LARGE SCALE GENOMIC DNA]</scope>
    <source>
        <strain evidence="8">CBS 506.65</strain>
    </source>
</reference>
<evidence type="ECO:0000313" key="8">
    <source>
        <dbReference type="Proteomes" id="UP000184188"/>
    </source>
</evidence>
<dbReference type="RefSeq" id="XP_022584212.1">
    <property type="nucleotide sequence ID" value="XM_022728765.1"/>
</dbReference>
<dbReference type="PANTHER" id="PTHR46515:SF1">
    <property type="entry name" value="TATA ELEMENT MODULATORY FACTOR"/>
    <property type="match status" value="1"/>
</dbReference>
<feature type="compositionally biased region" description="Low complexity" evidence="5">
    <location>
        <begin position="99"/>
        <end position="122"/>
    </location>
</feature>
<dbReference type="Proteomes" id="UP000184188">
    <property type="component" value="Unassembled WGS sequence"/>
</dbReference>
<dbReference type="GO" id="GO:0005783">
    <property type="term" value="C:endoplasmic reticulum"/>
    <property type="evidence" value="ECO:0007669"/>
    <property type="project" value="TreeGrafter"/>
</dbReference>
<comment type="subcellular location">
    <subcellularLocation>
        <location evidence="1">Golgi apparatus</location>
    </subcellularLocation>
</comment>
<evidence type="ECO:0000256" key="3">
    <source>
        <dbReference type="ARBA" id="ARBA00023054"/>
    </source>
</evidence>
<evidence type="ECO:0000256" key="2">
    <source>
        <dbReference type="ARBA" id="ARBA00023034"/>
    </source>
</evidence>
<keyword evidence="3 4" id="KW-0175">Coiled coil</keyword>
<sequence>MAQKPPAQKPKWGMGSFLQQAVAGVESRLDLILADPEDLPSSKPVTAEKSLGESGARQLEVLQAVSRSSSNARKNDRLQERLARAMVKSNASGTLAGQSSSSRMSSPIISPAPSSDARSSMDIEPALDAAAVDVEDRMQNRASLDEAPRASFDSKHSKDVSEMAEGDSSNKDALDGTAVAKDTENPQSLELDSEKAIEVEEAQIMVDDTPQVTNDSGATIALAEHQAAELRWQEEMHGYIERIDALQSKLKYLAKEAAESANQAAASAAPGSVEKRLLEKDQRIALLLEEGQKLSKSELDHRTALKKLRHQLSENNKAQAETRKHSDRLERDLAIAEAKTKRTEASEKRASDALNSQNKALRELDLVTAERDTLSQTVQEMKAQLARAVSRAEAAEVKAQSDALEQERRRVAQLEENLTSANIEREISEEKMRREIEDLKKSVEQEKEKARMQEMELKSEQAVLESKMESLRSRAEEASSGVAGDTQAKLLRQIETLQTQYAVASENWQTLESSLMSRLSNVERERDEVARREGDLRRKLRETNLKAKRVGEDLESARERQQELESRIELHQQEIQKLEQRLQRAADDLVGAQKDLVEQKKACDASWAQRLDDERAKWREQMASHSLHQVRTESPVSYTRRPSYLDTTSLSDYRSASHRSSSVAPPATLTSPDVMTPPRQNSYPTLSLVSPSMSHPLSNPTIMEPPQPPNFEPDEFFSGPATPATHSVFGATTQTVHSRGGHSGGAGGSSNVGINDIISESTVGAGPSVQLVERMSATVRRLESERTALKDELARVTAQRDEARQQVVDFMREVEAKTASDAHVADLEARLQELDQRYQTTLEMLGEKSEQVEELHADIADLKKIYRELVDSTMK</sequence>
<feature type="region of interest" description="Disordered" evidence="5">
    <location>
        <begin position="84"/>
        <end position="193"/>
    </location>
</feature>
<protein>
    <recommendedName>
        <fullName evidence="6">TATA element modulatory factor 1 TATA binding domain-containing protein</fullName>
    </recommendedName>
</protein>
<dbReference type="AlphaFoldDB" id="A0A1L9SR44"/>
<dbReference type="VEuPathDB" id="FungiDB:ASPZODRAFT_58417"/>
<keyword evidence="8" id="KW-1185">Reference proteome</keyword>
<dbReference type="STRING" id="1073090.A0A1L9SR44"/>
<accession>A0A1L9SR44</accession>
<name>A0A1L9SR44_9EURO</name>
<dbReference type="EMBL" id="KV878337">
    <property type="protein sequence ID" value="OJJ49702.1"/>
    <property type="molecule type" value="Genomic_DNA"/>
</dbReference>
<feature type="compositionally biased region" description="Basic and acidic residues" evidence="5">
    <location>
        <begin position="134"/>
        <end position="161"/>
    </location>
</feature>
<feature type="region of interest" description="Disordered" evidence="5">
    <location>
        <begin position="650"/>
        <end position="677"/>
    </location>
</feature>
<gene>
    <name evidence="7" type="ORF">ASPZODRAFT_58417</name>
</gene>
<dbReference type="Pfam" id="PF12325">
    <property type="entry name" value="TMF_TATA_bd"/>
    <property type="match status" value="1"/>
</dbReference>
<feature type="domain" description="TATA element modulatory factor 1 TATA binding" evidence="6">
    <location>
        <begin position="760"/>
        <end position="872"/>
    </location>
</feature>
<keyword evidence="2" id="KW-0333">Golgi apparatus</keyword>
<dbReference type="OrthoDB" id="74178at2759"/>
<dbReference type="PANTHER" id="PTHR46515">
    <property type="entry name" value="TATA ELEMENT MODULATORY FACTOR TMF1"/>
    <property type="match status" value="1"/>
</dbReference>
<feature type="compositionally biased region" description="Polar residues" evidence="5">
    <location>
        <begin position="668"/>
        <end position="677"/>
    </location>
</feature>
<feature type="coiled-coil region" evidence="4">
    <location>
        <begin position="772"/>
        <end position="872"/>
    </location>
</feature>
<evidence type="ECO:0000256" key="5">
    <source>
        <dbReference type="SAM" id="MobiDB-lite"/>
    </source>
</evidence>
<feature type="region of interest" description="Disordered" evidence="5">
    <location>
        <begin position="35"/>
        <end position="55"/>
    </location>
</feature>
<organism evidence="7 8">
    <name type="scientific">Penicilliopsis zonata CBS 506.65</name>
    <dbReference type="NCBI Taxonomy" id="1073090"/>
    <lineage>
        <taxon>Eukaryota</taxon>
        <taxon>Fungi</taxon>
        <taxon>Dikarya</taxon>
        <taxon>Ascomycota</taxon>
        <taxon>Pezizomycotina</taxon>
        <taxon>Eurotiomycetes</taxon>
        <taxon>Eurotiomycetidae</taxon>
        <taxon>Eurotiales</taxon>
        <taxon>Aspergillaceae</taxon>
        <taxon>Penicilliopsis</taxon>
    </lineage>
</organism>
<dbReference type="InterPro" id="IPR022091">
    <property type="entry name" value="TMF_TATA-bd"/>
</dbReference>
<dbReference type="InterPro" id="IPR052602">
    <property type="entry name" value="Growth_transcription_reg"/>
</dbReference>
<dbReference type="InterPro" id="IPR022092">
    <property type="entry name" value="TMF_DNA-bd"/>
</dbReference>
<evidence type="ECO:0000313" key="7">
    <source>
        <dbReference type="EMBL" id="OJJ49702.1"/>
    </source>
</evidence>
<dbReference type="GeneID" id="34615229"/>
<dbReference type="Pfam" id="PF12329">
    <property type="entry name" value="TMF_DNA_bd"/>
    <property type="match status" value="1"/>
</dbReference>
<evidence type="ECO:0000259" key="6">
    <source>
        <dbReference type="Pfam" id="PF12325"/>
    </source>
</evidence>
<proteinExistence type="predicted"/>
<dbReference type="GO" id="GO:0005794">
    <property type="term" value="C:Golgi apparatus"/>
    <property type="evidence" value="ECO:0007669"/>
    <property type="project" value="UniProtKB-SubCell"/>
</dbReference>
<feature type="compositionally biased region" description="Polar residues" evidence="5">
    <location>
        <begin position="89"/>
        <end position="98"/>
    </location>
</feature>
<feature type="coiled-coil region" evidence="4">
    <location>
        <begin position="326"/>
        <end position="595"/>
    </location>
</feature>